<keyword evidence="1" id="KW-1133">Transmembrane helix</keyword>
<accession>A0ABW8YZG2</accession>
<organism evidence="2 3">
    <name type="scientific">Flavobacterium rhizosphaerae</name>
    <dbReference type="NCBI Taxonomy" id="3163298"/>
    <lineage>
        <taxon>Bacteria</taxon>
        <taxon>Pseudomonadati</taxon>
        <taxon>Bacteroidota</taxon>
        <taxon>Flavobacteriia</taxon>
        <taxon>Flavobacteriales</taxon>
        <taxon>Flavobacteriaceae</taxon>
        <taxon>Flavobacterium</taxon>
    </lineage>
</organism>
<dbReference type="Proteomes" id="UP001629156">
    <property type="component" value="Unassembled WGS sequence"/>
</dbReference>
<keyword evidence="3" id="KW-1185">Reference proteome</keyword>
<keyword evidence="1" id="KW-0812">Transmembrane</keyword>
<comment type="caution">
    <text evidence="2">The sequence shown here is derived from an EMBL/GenBank/DDBJ whole genome shotgun (WGS) entry which is preliminary data.</text>
</comment>
<protein>
    <submittedName>
        <fullName evidence="2">Uncharacterized protein</fullName>
    </submittedName>
</protein>
<gene>
    <name evidence="2" type="ORF">ABS766_12995</name>
</gene>
<feature type="transmembrane region" description="Helical" evidence="1">
    <location>
        <begin position="6"/>
        <end position="25"/>
    </location>
</feature>
<keyword evidence="1" id="KW-0472">Membrane</keyword>
<sequence>MDIRIALIGIFILLIIIVPLAIIHIKGENKEKIIINKLKSAAGNNGSPIEQYDLWNDYAISISTDKMLYYIKNKNEAATDIDLSQIAACRIINSGKEFNAIATNINAVNKLELLLTPKNSHKPISLTFFEEEANLYINEEIRLIKKWNEIINKNLQ</sequence>
<dbReference type="EMBL" id="JBELPZ010000015">
    <property type="protein sequence ID" value="MFL9845337.1"/>
    <property type="molecule type" value="Genomic_DNA"/>
</dbReference>
<evidence type="ECO:0000313" key="3">
    <source>
        <dbReference type="Proteomes" id="UP001629156"/>
    </source>
</evidence>
<evidence type="ECO:0000313" key="2">
    <source>
        <dbReference type="EMBL" id="MFL9845337.1"/>
    </source>
</evidence>
<reference evidence="2 3" key="1">
    <citation type="submission" date="2024-06" db="EMBL/GenBank/DDBJ databases">
        <authorList>
            <person name="Kaempfer P."/>
            <person name="Viver T."/>
        </authorList>
    </citation>
    <scope>NUCLEOTIDE SEQUENCE [LARGE SCALE GENOMIC DNA]</scope>
    <source>
        <strain evidence="2 3">ST-119</strain>
    </source>
</reference>
<proteinExistence type="predicted"/>
<evidence type="ECO:0000256" key="1">
    <source>
        <dbReference type="SAM" id="Phobius"/>
    </source>
</evidence>
<dbReference type="RefSeq" id="WP_408085618.1">
    <property type="nucleotide sequence ID" value="NZ_JBELPZ010000015.1"/>
</dbReference>
<name>A0ABW8YZG2_9FLAO</name>